<dbReference type="AlphaFoldDB" id="A0A2N0PXL9"/>
<sequence length="148" mass="17316">MEGGIKPRDERAKKDLEETLLKAAEKRDGTKWAFRSFREVRDQPEELVEIVDNLRRDNQPRDPKKKDKDKKEQCIECLALKYVVTEKDVITHHLVINELAGKNVILRFIPYNSNRVPSKAEVKDFDTNNEKMKARLAKEDKTKIVEVL</sequence>
<feature type="region of interest" description="Disordered" evidence="1">
    <location>
        <begin position="51"/>
        <end position="71"/>
    </location>
</feature>
<comment type="caution">
    <text evidence="2">The sequence shown here is derived from an EMBL/GenBank/DDBJ whole genome shotgun (WGS) entry which is preliminary data.</text>
</comment>
<proteinExistence type="predicted"/>
<reference evidence="2 3" key="1">
    <citation type="submission" date="2016-04" db="EMBL/GenBank/DDBJ databases">
        <title>Genome analyses suggest a sexual origin of heterokaryosis in a supposedly ancient asexual fungus.</title>
        <authorList>
            <person name="Ropars J."/>
            <person name="Sedzielewska K."/>
            <person name="Noel J."/>
            <person name="Charron P."/>
            <person name="Farinelli L."/>
            <person name="Marton T."/>
            <person name="Kruger M."/>
            <person name="Pelin A."/>
            <person name="Brachmann A."/>
            <person name="Corradi N."/>
        </authorList>
    </citation>
    <scope>NUCLEOTIDE SEQUENCE [LARGE SCALE GENOMIC DNA]</scope>
    <source>
        <strain evidence="2 3">A5</strain>
    </source>
</reference>
<gene>
    <name evidence="2" type="ORF">RhiirA5_413018</name>
</gene>
<evidence type="ECO:0000313" key="3">
    <source>
        <dbReference type="Proteomes" id="UP000232722"/>
    </source>
</evidence>
<dbReference type="Proteomes" id="UP000232722">
    <property type="component" value="Unassembled WGS sequence"/>
</dbReference>
<reference evidence="2 3" key="2">
    <citation type="submission" date="2017-09" db="EMBL/GenBank/DDBJ databases">
        <title>Extensive intraspecific genome diversity in a model arbuscular mycorrhizal fungus.</title>
        <authorList>
            <person name="Chen E.C."/>
            <person name="Morin E."/>
            <person name="Beaudet D."/>
            <person name="Noel J."/>
            <person name="Ndikumana S."/>
            <person name="Charron P."/>
            <person name="St-Onge C."/>
            <person name="Giorgi J."/>
            <person name="Grigoriev I.V."/>
            <person name="Roux C."/>
            <person name="Martin F.M."/>
            <person name="Corradi N."/>
        </authorList>
    </citation>
    <scope>NUCLEOTIDE SEQUENCE [LARGE SCALE GENOMIC DNA]</scope>
    <source>
        <strain evidence="2 3">A5</strain>
    </source>
</reference>
<protein>
    <submittedName>
        <fullName evidence="2">Uncharacterized protein</fullName>
    </submittedName>
</protein>
<dbReference type="EMBL" id="LLXJ01000306">
    <property type="protein sequence ID" value="PKC11496.1"/>
    <property type="molecule type" value="Genomic_DNA"/>
</dbReference>
<name>A0A2N0PXL9_9GLOM</name>
<evidence type="ECO:0000256" key="1">
    <source>
        <dbReference type="SAM" id="MobiDB-lite"/>
    </source>
</evidence>
<dbReference type="VEuPathDB" id="FungiDB:RhiirFUN_014830"/>
<feature type="compositionally biased region" description="Basic and acidic residues" evidence="1">
    <location>
        <begin position="52"/>
        <end position="71"/>
    </location>
</feature>
<accession>A0A2N0PXL9</accession>
<evidence type="ECO:0000313" key="2">
    <source>
        <dbReference type="EMBL" id="PKC11496.1"/>
    </source>
</evidence>
<organism evidence="2 3">
    <name type="scientific">Rhizophagus irregularis</name>
    <dbReference type="NCBI Taxonomy" id="588596"/>
    <lineage>
        <taxon>Eukaryota</taxon>
        <taxon>Fungi</taxon>
        <taxon>Fungi incertae sedis</taxon>
        <taxon>Mucoromycota</taxon>
        <taxon>Glomeromycotina</taxon>
        <taxon>Glomeromycetes</taxon>
        <taxon>Glomerales</taxon>
        <taxon>Glomeraceae</taxon>
        <taxon>Rhizophagus</taxon>
    </lineage>
</organism>